<organism evidence="2 3">
    <name type="scientific">Candidatus Phocaeicola faecigallinarum</name>
    <dbReference type="NCBI Taxonomy" id="2838732"/>
    <lineage>
        <taxon>Bacteria</taxon>
        <taxon>Pseudomonadati</taxon>
        <taxon>Bacteroidota</taxon>
        <taxon>Bacteroidia</taxon>
        <taxon>Bacteroidales</taxon>
        <taxon>Bacteroidaceae</taxon>
        <taxon>Phocaeicola</taxon>
    </lineage>
</organism>
<dbReference type="Proteomes" id="UP000783796">
    <property type="component" value="Unassembled WGS sequence"/>
</dbReference>
<dbReference type="EMBL" id="JAHLFW010000070">
    <property type="protein sequence ID" value="MBU3838241.1"/>
    <property type="molecule type" value="Genomic_DNA"/>
</dbReference>
<evidence type="ECO:0000259" key="1">
    <source>
        <dbReference type="Pfam" id="PF13201"/>
    </source>
</evidence>
<dbReference type="Gene3D" id="2.60.40.2340">
    <property type="match status" value="1"/>
</dbReference>
<dbReference type="AlphaFoldDB" id="A0A948TC33"/>
<accession>A0A948TC33</accession>
<evidence type="ECO:0000313" key="3">
    <source>
        <dbReference type="Proteomes" id="UP000783796"/>
    </source>
</evidence>
<name>A0A948TC33_9BACT</name>
<comment type="caution">
    <text evidence="2">The sequence shown here is derived from an EMBL/GenBank/DDBJ whole genome shotgun (WGS) entry which is preliminary data.</text>
</comment>
<dbReference type="InterPro" id="IPR038653">
    <property type="entry name" value="Put_CMD_sf"/>
</dbReference>
<proteinExistence type="predicted"/>
<feature type="domain" description="Putative carbohydrate metabolism" evidence="1">
    <location>
        <begin position="127"/>
        <end position="364"/>
    </location>
</feature>
<reference evidence="2" key="1">
    <citation type="journal article" date="2021" name="PeerJ">
        <title>Extensive microbial diversity within the chicken gut microbiome revealed by metagenomics and culture.</title>
        <authorList>
            <person name="Gilroy R."/>
            <person name="Ravi A."/>
            <person name="Getino M."/>
            <person name="Pursley I."/>
            <person name="Horton D.L."/>
            <person name="Alikhan N.F."/>
            <person name="Baker D."/>
            <person name="Gharbi K."/>
            <person name="Hall N."/>
            <person name="Watson M."/>
            <person name="Adriaenssens E.M."/>
            <person name="Foster-Nyarko E."/>
            <person name="Jarju S."/>
            <person name="Secka A."/>
            <person name="Antonio M."/>
            <person name="Oren A."/>
            <person name="Chaudhuri R.R."/>
            <person name="La Ragione R."/>
            <person name="Hildebrand F."/>
            <person name="Pallen M.J."/>
        </authorList>
    </citation>
    <scope>NUCLEOTIDE SEQUENCE</scope>
    <source>
        <strain evidence="2">G4-2901</strain>
    </source>
</reference>
<dbReference type="Pfam" id="PF13201">
    <property type="entry name" value="PCMD"/>
    <property type="match status" value="1"/>
</dbReference>
<gene>
    <name evidence="2" type="ORF">H9777_08010</name>
</gene>
<evidence type="ECO:0000313" key="2">
    <source>
        <dbReference type="EMBL" id="MBU3838241.1"/>
    </source>
</evidence>
<dbReference type="InterPro" id="IPR025112">
    <property type="entry name" value="PCMD"/>
</dbReference>
<sequence>MKKNYWLSGLILPLCFISCIQEEALNVEAAIDGCKGSNIQLVSINNEKKVIEIYVPSGTDLSQQELIFELPEGATVSTEDKQPNDNPPSYDFSIQNNRKFIVTSEDKSTNATYHISIVTMELPLLYSFENLVSTDPYHIIYLNDQTKMLQWASGNPGFKLTGMGNNATDYPSVQASDGKKGYCVKLTTRDTGSFGSLAGMPIAPGNLFIGSFDLSNALSKPLEATLFGYPFTKVPTKMAGYYKYKAGPQMTDAEKTPISGTDKFDIYAVMYEAEESDFFLNGENSLTDKSIVKLARIKTDDAKETDEWTYFEIPFETSDGKTIDSEKLKNGKYKLGIVLSSSLDGAYFKGAVGSTLYVDELEIVCETNN</sequence>
<protein>
    <submittedName>
        <fullName evidence="2">PCMD domain-containing protein</fullName>
    </submittedName>
</protein>
<dbReference type="Gene3D" id="2.60.120.890">
    <property type="entry name" value="BT2081, beta-jelly-roll domain"/>
    <property type="match status" value="1"/>
</dbReference>
<reference evidence="2" key="2">
    <citation type="submission" date="2021-04" db="EMBL/GenBank/DDBJ databases">
        <authorList>
            <person name="Gilroy R."/>
        </authorList>
    </citation>
    <scope>NUCLEOTIDE SEQUENCE</scope>
    <source>
        <strain evidence="2">G4-2901</strain>
    </source>
</reference>